<dbReference type="AlphaFoldDB" id="A0A5N6KFI6"/>
<dbReference type="EMBL" id="VIGI01000003">
    <property type="protein sequence ID" value="KAB8302351.1"/>
    <property type="molecule type" value="Genomic_DNA"/>
</dbReference>
<keyword evidence="3" id="KW-1185">Reference proteome</keyword>
<protein>
    <submittedName>
        <fullName evidence="2">Uncharacterized protein</fullName>
    </submittedName>
</protein>
<accession>A0A5N6KFI6</accession>
<dbReference type="Proteomes" id="UP000326757">
    <property type="component" value="Unassembled WGS sequence"/>
</dbReference>
<comment type="caution">
    <text evidence="2">The sequence shown here is derived from an EMBL/GenBank/DDBJ whole genome shotgun (WGS) entry which is preliminary data.</text>
</comment>
<sequence length="96" mass="11325">MHYQMLAKKYGLLRRSLPTWQSPFQEQFFASFGKETPSKSESIPSMDSNRFQGVKGLMEEQPREGKFREERQTLGQRRGQQQLTLPKLQELHTLPR</sequence>
<evidence type="ECO:0000313" key="3">
    <source>
        <dbReference type="Proteomes" id="UP000326757"/>
    </source>
</evidence>
<organism evidence="2 3">
    <name type="scientific">Monilinia laxa</name>
    <name type="common">Brown rot fungus</name>
    <name type="synonym">Sclerotinia laxa</name>
    <dbReference type="NCBI Taxonomy" id="61186"/>
    <lineage>
        <taxon>Eukaryota</taxon>
        <taxon>Fungi</taxon>
        <taxon>Dikarya</taxon>
        <taxon>Ascomycota</taxon>
        <taxon>Pezizomycotina</taxon>
        <taxon>Leotiomycetes</taxon>
        <taxon>Helotiales</taxon>
        <taxon>Sclerotiniaceae</taxon>
        <taxon>Monilinia</taxon>
    </lineage>
</organism>
<feature type="compositionally biased region" description="Low complexity" evidence="1">
    <location>
        <begin position="73"/>
        <end position="84"/>
    </location>
</feature>
<reference evidence="2 3" key="1">
    <citation type="submission" date="2019-06" db="EMBL/GenBank/DDBJ databases">
        <title>Genome Sequence of the Brown Rot Fungal Pathogen Monilinia laxa.</title>
        <authorList>
            <person name="De Miccolis Angelini R.M."/>
            <person name="Landi L."/>
            <person name="Abate D."/>
            <person name="Pollastro S."/>
            <person name="Romanazzi G."/>
            <person name="Faretra F."/>
        </authorList>
    </citation>
    <scope>NUCLEOTIDE SEQUENCE [LARGE SCALE GENOMIC DNA]</scope>
    <source>
        <strain evidence="2 3">Mlax316</strain>
    </source>
</reference>
<dbReference type="OrthoDB" id="10435756at2759"/>
<evidence type="ECO:0000256" key="1">
    <source>
        <dbReference type="SAM" id="MobiDB-lite"/>
    </source>
</evidence>
<name>A0A5N6KFI6_MONLA</name>
<feature type="region of interest" description="Disordered" evidence="1">
    <location>
        <begin position="54"/>
        <end position="96"/>
    </location>
</feature>
<evidence type="ECO:0000313" key="2">
    <source>
        <dbReference type="EMBL" id="KAB8302351.1"/>
    </source>
</evidence>
<proteinExistence type="predicted"/>
<feature type="compositionally biased region" description="Basic and acidic residues" evidence="1">
    <location>
        <begin position="57"/>
        <end position="72"/>
    </location>
</feature>
<gene>
    <name evidence="2" type="ORF">EYC80_005780</name>
</gene>